<accession>A0A1H0SJY7</accession>
<dbReference type="EMBL" id="LT629705">
    <property type="protein sequence ID" value="SDP42132.1"/>
    <property type="molecule type" value="Genomic_DNA"/>
</dbReference>
<name>A0A1H0SJY7_9PSED</name>
<protein>
    <submittedName>
        <fullName evidence="1">Putative PD-(D/E)XK family member</fullName>
    </submittedName>
</protein>
<dbReference type="AlphaFoldDB" id="A0A1H0SJY7"/>
<dbReference type="OrthoDB" id="6057233at2"/>
<evidence type="ECO:0000313" key="1">
    <source>
        <dbReference type="EMBL" id="SDP42132.1"/>
    </source>
</evidence>
<dbReference type="Proteomes" id="UP000198827">
    <property type="component" value="Chromosome I"/>
</dbReference>
<proteinExistence type="predicted"/>
<dbReference type="Pfam" id="PF14390">
    <property type="entry name" value="DUF4420"/>
    <property type="match status" value="1"/>
</dbReference>
<gene>
    <name evidence="1" type="ORF">SAMN04489798_5714</name>
</gene>
<sequence>MSIKIESLWDSIKSDKAGVGFRRFDTTHVLDFYVGIDSDGRRALLLICPSEPAVQSDMRAVLVKSSEREDGRWSLFLILDDVRLLELFSLFCEDLIESSRSNLNLLDSFVFVISRLASWRQLFELGDLGLLSENQIRGLCGELLYLRTLVESIGELAAVSAWVGPSRADQDFQAESHAWEIKTIRPGCDIIKISSETQLDTKLRSVDLVVIELGNCAVDSQGAFTLNSMVGGIQDLLKTNYAARLLFDNLLFKAGYIFRPEYDALNLAVRNVAIFGVHVGFPCITPNCLPVGVSRVKYDLNLAECEIFKIS</sequence>
<reference evidence="1 2" key="1">
    <citation type="submission" date="2016-10" db="EMBL/GenBank/DDBJ databases">
        <authorList>
            <person name="de Groot N.N."/>
        </authorList>
    </citation>
    <scope>NUCLEOTIDE SEQUENCE [LARGE SCALE GENOMIC DNA]</scope>
    <source>
        <strain evidence="1 2">CECT 7543</strain>
    </source>
</reference>
<organism evidence="1 2">
    <name type="scientific">Pseudomonas arsenicoxydans</name>
    <dbReference type="NCBI Taxonomy" id="702115"/>
    <lineage>
        <taxon>Bacteria</taxon>
        <taxon>Pseudomonadati</taxon>
        <taxon>Pseudomonadota</taxon>
        <taxon>Gammaproteobacteria</taxon>
        <taxon>Pseudomonadales</taxon>
        <taxon>Pseudomonadaceae</taxon>
        <taxon>Pseudomonas</taxon>
    </lineage>
</organism>
<dbReference type="InterPro" id="IPR025534">
    <property type="entry name" value="DUF4420"/>
</dbReference>
<evidence type="ECO:0000313" key="2">
    <source>
        <dbReference type="Proteomes" id="UP000198827"/>
    </source>
</evidence>
<dbReference type="RefSeq" id="WP_157695050.1">
    <property type="nucleotide sequence ID" value="NZ_LT629705.1"/>
</dbReference>